<sequence length="282" mass="30152">MVPGLFEPVEIGTASAEHIPYLPLVAEYYAQPATRPGTLLIIESTLIAARAGGLANVPGIWSPAHIGAWRELWALGRVAEPTQLTAMEAGPSRAARPRALSVAEIEAFVAIYAQPARNAIAAGFDAWKYTVSLALSHHAADPTEAANGYLPVHFLQDISNTRTDTYGGSIANRARLSWGSPTPSSQPSGPSALRYASACGAPFTVWVYRTPSRHSATSYLRSLHATRHSCTCLIEPRISRNELRVEGTVGAHESNDALRAIWAPRPPIRAGGFDRASALAAR</sequence>
<dbReference type="GO" id="GO:0003959">
    <property type="term" value="F:NADPH dehydrogenase activity"/>
    <property type="evidence" value="ECO:0007669"/>
    <property type="project" value="TreeGrafter"/>
</dbReference>
<feature type="domain" description="NADH:flavin oxidoreductase/NADH oxidase N-terminal" evidence="1">
    <location>
        <begin position="85"/>
        <end position="175"/>
    </location>
</feature>
<accession>A0AAD7AFB9</accession>
<dbReference type="AlphaFoldDB" id="A0AAD7AFB9"/>
<evidence type="ECO:0000259" key="1">
    <source>
        <dbReference type="Pfam" id="PF00724"/>
    </source>
</evidence>
<dbReference type="EMBL" id="JARIHO010000008">
    <property type="protein sequence ID" value="KAJ7356468.1"/>
    <property type="molecule type" value="Genomic_DNA"/>
</dbReference>
<dbReference type="InterPro" id="IPR045247">
    <property type="entry name" value="Oye-like"/>
</dbReference>
<dbReference type="PANTHER" id="PTHR22893:SF91">
    <property type="entry name" value="NADPH DEHYDROGENASE 2-RELATED"/>
    <property type="match status" value="1"/>
</dbReference>
<dbReference type="InterPro" id="IPR001155">
    <property type="entry name" value="OxRdtase_FMN_N"/>
</dbReference>
<dbReference type="Pfam" id="PF00724">
    <property type="entry name" value="Oxidored_FMN"/>
    <property type="match status" value="1"/>
</dbReference>
<comment type="caution">
    <text evidence="2">The sequence shown here is derived from an EMBL/GenBank/DDBJ whole genome shotgun (WGS) entry which is preliminary data.</text>
</comment>
<keyword evidence="3" id="KW-1185">Reference proteome</keyword>
<proteinExistence type="predicted"/>
<dbReference type="Gene3D" id="3.20.20.70">
    <property type="entry name" value="Aldolase class I"/>
    <property type="match status" value="1"/>
</dbReference>
<reference evidence="2" key="1">
    <citation type="submission" date="2023-03" db="EMBL/GenBank/DDBJ databases">
        <title>Massive genome expansion in bonnet fungi (Mycena s.s.) driven by repeated elements and novel gene families across ecological guilds.</title>
        <authorList>
            <consortium name="Lawrence Berkeley National Laboratory"/>
            <person name="Harder C.B."/>
            <person name="Miyauchi S."/>
            <person name="Viragh M."/>
            <person name="Kuo A."/>
            <person name="Thoen E."/>
            <person name="Andreopoulos B."/>
            <person name="Lu D."/>
            <person name="Skrede I."/>
            <person name="Drula E."/>
            <person name="Henrissat B."/>
            <person name="Morin E."/>
            <person name="Kohler A."/>
            <person name="Barry K."/>
            <person name="LaButti K."/>
            <person name="Morin E."/>
            <person name="Salamov A."/>
            <person name="Lipzen A."/>
            <person name="Mereny Z."/>
            <person name="Hegedus B."/>
            <person name="Baldrian P."/>
            <person name="Stursova M."/>
            <person name="Weitz H."/>
            <person name="Taylor A."/>
            <person name="Grigoriev I.V."/>
            <person name="Nagy L.G."/>
            <person name="Martin F."/>
            <person name="Kauserud H."/>
        </authorList>
    </citation>
    <scope>NUCLEOTIDE SEQUENCE</scope>
    <source>
        <strain evidence="2">CBHHK002</strain>
    </source>
</reference>
<dbReference type="Proteomes" id="UP001218218">
    <property type="component" value="Unassembled WGS sequence"/>
</dbReference>
<gene>
    <name evidence="2" type="ORF">DFH08DRAFT_953815</name>
</gene>
<organism evidence="2 3">
    <name type="scientific">Mycena albidolilacea</name>
    <dbReference type="NCBI Taxonomy" id="1033008"/>
    <lineage>
        <taxon>Eukaryota</taxon>
        <taxon>Fungi</taxon>
        <taxon>Dikarya</taxon>
        <taxon>Basidiomycota</taxon>
        <taxon>Agaricomycotina</taxon>
        <taxon>Agaricomycetes</taxon>
        <taxon>Agaricomycetidae</taxon>
        <taxon>Agaricales</taxon>
        <taxon>Marasmiineae</taxon>
        <taxon>Mycenaceae</taxon>
        <taxon>Mycena</taxon>
    </lineage>
</organism>
<dbReference type="InterPro" id="IPR013785">
    <property type="entry name" value="Aldolase_TIM"/>
</dbReference>
<evidence type="ECO:0000313" key="3">
    <source>
        <dbReference type="Proteomes" id="UP001218218"/>
    </source>
</evidence>
<name>A0AAD7AFB9_9AGAR</name>
<dbReference type="PANTHER" id="PTHR22893">
    <property type="entry name" value="NADH OXIDOREDUCTASE-RELATED"/>
    <property type="match status" value="1"/>
</dbReference>
<evidence type="ECO:0000313" key="2">
    <source>
        <dbReference type="EMBL" id="KAJ7356468.1"/>
    </source>
</evidence>
<dbReference type="GO" id="GO:0010181">
    <property type="term" value="F:FMN binding"/>
    <property type="evidence" value="ECO:0007669"/>
    <property type="project" value="InterPro"/>
</dbReference>
<dbReference type="SUPFAM" id="SSF51395">
    <property type="entry name" value="FMN-linked oxidoreductases"/>
    <property type="match status" value="1"/>
</dbReference>
<protein>
    <submittedName>
        <fullName evidence="2">FMN-linked oxidoreductase</fullName>
    </submittedName>
</protein>